<evidence type="ECO:0000259" key="3">
    <source>
        <dbReference type="Pfam" id="PF13778"/>
    </source>
</evidence>
<protein>
    <recommendedName>
        <fullName evidence="3">DUF4174 domain-containing protein</fullName>
    </recommendedName>
</protein>
<dbReference type="Proteomes" id="UP000052022">
    <property type="component" value="Unassembled WGS sequence"/>
</dbReference>
<feature type="domain" description="DUF4174" evidence="3">
    <location>
        <begin position="59"/>
        <end position="160"/>
    </location>
</feature>
<evidence type="ECO:0000256" key="1">
    <source>
        <dbReference type="ARBA" id="ARBA00022729"/>
    </source>
</evidence>
<feature type="chain" id="PRO_5006063871" description="DUF4174 domain-containing protein" evidence="2">
    <location>
        <begin position="30"/>
        <end position="167"/>
    </location>
</feature>
<sequence length="167" mass="18779">MTRFLIRQAAPFAAVAFGLMLAPVLPAVAQDSTPPETADTAAEPAAPRLEVLPGYDVQLESFQWTHRPVVVFADSPNDPRFQEQIDKLREDPAALLDRDVVVLIDSDPARTSPLRKKLRPRGFMMVLIGKDGGVKLRKPLPWSVREISRTIDKMPMRLREVEERREG</sequence>
<dbReference type="InterPro" id="IPR025232">
    <property type="entry name" value="DUF4174"/>
</dbReference>
<gene>
    <name evidence="4" type="ORF">TRM7557_03229</name>
</gene>
<dbReference type="EMBL" id="CYSD01000042">
    <property type="protein sequence ID" value="CUH81080.1"/>
    <property type="molecule type" value="Genomic_DNA"/>
</dbReference>
<keyword evidence="1 2" id="KW-0732">Signal</keyword>
<name>A0A0P1GY85_9RHOB</name>
<evidence type="ECO:0000256" key="2">
    <source>
        <dbReference type="SAM" id="SignalP"/>
    </source>
</evidence>
<feature type="signal peptide" evidence="2">
    <location>
        <begin position="1"/>
        <end position="29"/>
    </location>
</feature>
<accession>A0A0P1GY85</accession>
<evidence type="ECO:0000313" key="5">
    <source>
        <dbReference type="Proteomes" id="UP000052022"/>
    </source>
</evidence>
<proteinExistence type="predicted"/>
<dbReference type="Pfam" id="PF13778">
    <property type="entry name" value="DUF4174"/>
    <property type="match status" value="1"/>
</dbReference>
<dbReference type="AlphaFoldDB" id="A0A0P1GY85"/>
<keyword evidence="5" id="KW-1185">Reference proteome</keyword>
<dbReference type="STRING" id="928856.SAMN04488049_10265"/>
<organism evidence="4 5">
    <name type="scientific">Tritonibacter multivorans</name>
    <dbReference type="NCBI Taxonomy" id="928856"/>
    <lineage>
        <taxon>Bacteria</taxon>
        <taxon>Pseudomonadati</taxon>
        <taxon>Pseudomonadota</taxon>
        <taxon>Alphaproteobacteria</taxon>
        <taxon>Rhodobacterales</taxon>
        <taxon>Paracoccaceae</taxon>
        <taxon>Tritonibacter</taxon>
    </lineage>
</organism>
<reference evidence="4 5" key="1">
    <citation type="submission" date="2015-09" db="EMBL/GenBank/DDBJ databases">
        <authorList>
            <consortium name="Swine Surveillance"/>
        </authorList>
    </citation>
    <scope>NUCLEOTIDE SEQUENCE [LARGE SCALE GENOMIC DNA]</scope>
    <source>
        <strain evidence="4 5">CECT 7557</strain>
    </source>
</reference>
<evidence type="ECO:0000313" key="4">
    <source>
        <dbReference type="EMBL" id="CUH81080.1"/>
    </source>
</evidence>